<accession>A0A0E3PUL7</accession>
<dbReference type="KEGG" id="msj:MSSAC_4182"/>
<sequence>MDFVDELYADKDLNLLKKLTVVIPTYNRNYYLSRCLWYHSHFPFGEIIVADSSPEEKKVVNRETVRKLIEEYGINIRYLEYPPETDKYGRDIMRKWRDAVQHVGTEYSQICTDKEFLIPMTLCKCISFLDEHEDYDIAAGSDYYIRSESGDLKYFEVFPESSSSFDYSDPLARLLVYPASLPTVYVSSMKRSHVHKRAYNKLFESGIDDLRFGEFGLELFSVISSKSIYFPDNPHICRDIIKLYYRIKFFTPESSTSRYPWLGEYIQAGLYDDYLDRLSTCLTNEYLVSNSPAMTAKDVQYLMRIRIQNILKNRGFFGNSPSAEILRKGKFITTYLPTWISTYLRRRFNSPESPLVDISYEFQIITQILITTLDLHKKDKAISLLNP</sequence>
<dbReference type="RefSeq" id="WP_048185214.1">
    <property type="nucleotide sequence ID" value="NZ_CP009508.1"/>
</dbReference>
<dbReference type="NCBIfam" id="TIGR04440">
    <property type="entry name" value="glyco_TIGR04440"/>
    <property type="match status" value="1"/>
</dbReference>
<dbReference type="GeneID" id="24873922"/>
<evidence type="ECO:0000313" key="2">
    <source>
        <dbReference type="Proteomes" id="UP000033123"/>
    </source>
</evidence>
<reference evidence="1 2" key="1">
    <citation type="submission" date="2014-07" db="EMBL/GenBank/DDBJ databases">
        <title>Methanogenic archaea and the global carbon cycle.</title>
        <authorList>
            <person name="Henriksen J.R."/>
            <person name="Luke J."/>
            <person name="Reinhart S."/>
            <person name="Benedict M.N."/>
            <person name="Youngblut N.D."/>
            <person name="Metcalf M.E."/>
            <person name="Whitaker R.J."/>
            <person name="Metcalf W.W."/>
        </authorList>
    </citation>
    <scope>NUCLEOTIDE SEQUENCE [LARGE SCALE GENOMIC DNA]</scope>
    <source>
        <strain evidence="1 2">C2J</strain>
    </source>
</reference>
<name>A0A0E3PUL7_9EURY</name>
<gene>
    <name evidence="1" type="ORF">MSSAC_4182</name>
</gene>
<dbReference type="EMBL" id="CP009508">
    <property type="protein sequence ID" value="AKB38772.1"/>
    <property type="molecule type" value="Genomic_DNA"/>
</dbReference>
<dbReference type="STRING" id="1434118.MSSAC_4182"/>
<dbReference type="Gene3D" id="3.90.550.10">
    <property type="entry name" value="Spore Coat Polysaccharide Biosynthesis Protein SpsA, Chain A"/>
    <property type="match status" value="1"/>
</dbReference>
<evidence type="ECO:0000313" key="1">
    <source>
        <dbReference type="EMBL" id="AKB38772.1"/>
    </source>
</evidence>
<dbReference type="InterPro" id="IPR031042">
    <property type="entry name" value="Glyco_TIGR04440"/>
</dbReference>
<dbReference type="SUPFAM" id="SSF53448">
    <property type="entry name" value="Nucleotide-diphospho-sugar transferases"/>
    <property type="match status" value="1"/>
</dbReference>
<evidence type="ECO:0008006" key="3">
    <source>
        <dbReference type="Google" id="ProtNLM"/>
    </source>
</evidence>
<proteinExistence type="predicted"/>
<dbReference type="HOGENOM" id="CLU_718894_0_0_2"/>
<protein>
    <recommendedName>
        <fullName evidence="3">Glycosyltransferase 2-like domain-containing protein</fullName>
    </recommendedName>
</protein>
<dbReference type="InterPro" id="IPR029044">
    <property type="entry name" value="Nucleotide-diphossugar_trans"/>
</dbReference>
<organism evidence="1 2">
    <name type="scientific">Methanosarcina siciliae C2J</name>
    <dbReference type="NCBI Taxonomy" id="1434118"/>
    <lineage>
        <taxon>Archaea</taxon>
        <taxon>Methanobacteriati</taxon>
        <taxon>Methanobacteriota</taxon>
        <taxon>Stenosarchaea group</taxon>
        <taxon>Methanomicrobia</taxon>
        <taxon>Methanosarcinales</taxon>
        <taxon>Methanosarcinaceae</taxon>
        <taxon>Methanosarcina</taxon>
    </lineage>
</organism>
<dbReference type="PATRIC" id="fig|1434118.4.peg.5363"/>
<dbReference type="AlphaFoldDB" id="A0A0E3PUL7"/>
<dbReference type="Proteomes" id="UP000033123">
    <property type="component" value="Chromosome"/>
</dbReference>